<dbReference type="RefSeq" id="XP_060330371.1">
    <property type="nucleotide sequence ID" value="XM_060482017.1"/>
</dbReference>
<accession>A0AA39KE21</accession>
<keyword evidence="1" id="KW-0812">Transmembrane</keyword>
<keyword evidence="1" id="KW-0472">Membrane</keyword>
<protein>
    <submittedName>
        <fullName evidence="2">Uncharacterized protein</fullName>
    </submittedName>
</protein>
<evidence type="ECO:0000313" key="2">
    <source>
        <dbReference type="EMBL" id="KAK0458079.1"/>
    </source>
</evidence>
<gene>
    <name evidence="2" type="ORF">EV420DRAFT_412015</name>
</gene>
<proteinExistence type="predicted"/>
<feature type="transmembrane region" description="Helical" evidence="1">
    <location>
        <begin position="58"/>
        <end position="80"/>
    </location>
</feature>
<dbReference type="GeneID" id="85365565"/>
<feature type="transmembrane region" description="Helical" evidence="1">
    <location>
        <begin position="86"/>
        <end position="107"/>
    </location>
</feature>
<reference evidence="2" key="1">
    <citation type="submission" date="2023-06" db="EMBL/GenBank/DDBJ databases">
        <authorList>
            <consortium name="Lawrence Berkeley National Laboratory"/>
            <person name="Ahrendt S."/>
            <person name="Sahu N."/>
            <person name="Indic B."/>
            <person name="Wong-Bajracharya J."/>
            <person name="Merenyi Z."/>
            <person name="Ke H.-M."/>
            <person name="Monk M."/>
            <person name="Kocsube S."/>
            <person name="Drula E."/>
            <person name="Lipzen A."/>
            <person name="Balint B."/>
            <person name="Henrissat B."/>
            <person name="Andreopoulos B."/>
            <person name="Martin F.M."/>
            <person name="Harder C.B."/>
            <person name="Rigling D."/>
            <person name="Ford K.L."/>
            <person name="Foster G.D."/>
            <person name="Pangilinan J."/>
            <person name="Papanicolaou A."/>
            <person name="Barry K."/>
            <person name="LaButti K."/>
            <person name="Viragh M."/>
            <person name="Koriabine M."/>
            <person name="Yan M."/>
            <person name="Riley R."/>
            <person name="Champramary S."/>
            <person name="Plett K.L."/>
            <person name="Tsai I.J."/>
            <person name="Slot J."/>
            <person name="Sipos G."/>
            <person name="Plett J."/>
            <person name="Nagy L.G."/>
            <person name="Grigoriev I.V."/>
        </authorList>
    </citation>
    <scope>NUCLEOTIDE SEQUENCE</scope>
    <source>
        <strain evidence="2">CCBAS 213</strain>
    </source>
</reference>
<evidence type="ECO:0000256" key="1">
    <source>
        <dbReference type="SAM" id="Phobius"/>
    </source>
</evidence>
<organism evidence="2 3">
    <name type="scientific">Armillaria tabescens</name>
    <name type="common">Ringless honey mushroom</name>
    <name type="synonym">Agaricus tabescens</name>
    <dbReference type="NCBI Taxonomy" id="1929756"/>
    <lineage>
        <taxon>Eukaryota</taxon>
        <taxon>Fungi</taxon>
        <taxon>Dikarya</taxon>
        <taxon>Basidiomycota</taxon>
        <taxon>Agaricomycotina</taxon>
        <taxon>Agaricomycetes</taxon>
        <taxon>Agaricomycetidae</taxon>
        <taxon>Agaricales</taxon>
        <taxon>Marasmiineae</taxon>
        <taxon>Physalacriaceae</taxon>
        <taxon>Desarmillaria</taxon>
    </lineage>
</organism>
<dbReference type="AlphaFoldDB" id="A0AA39KE21"/>
<name>A0AA39KE21_ARMTA</name>
<sequence length="173" mass="19717">MDCISHYSKCNLYFAGYYLYFPPPERTCINRSLAWTCLRIQTPHTSTRSLLRRATIQALTCGFAMAIFTTFMSASIFIVWNVFRLLFAILGRIYSLTLLITVMLLKVMNRSDPSSSRINGNSDSTTLGPICFKHTLDTEVSKRQPSSNETENSRHLHPHFATVSNDQPFIHTV</sequence>
<keyword evidence="3" id="KW-1185">Reference proteome</keyword>
<dbReference type="Proteomes" id="UP001175211">
    <property type="component" value="Unassembled WGS sequence"/>
</dbReference>
<evidence type="ECO:0000313" key="3">
    <source>
        <dbReference type="Proteomes" id="UP001175211"/>
    </source>
</evidence>
<keyword evidence="1" id="KW-1133">Transmembrane helix</keyword>
<comment type="caution">
    <text evidence="2">The sequence shown here is derived from an EMBL/GenBank/DDBJ whole genome shotgun (WGS) entry which is preliminary data.</text>
</comment>
<dbReference type="EMBL" id="JAUEPS010000019">
    <property type="protein sequence ID" value="KAK0458079.1"/>
    <property type="molecule type" value="Genomic_DNA"/>
</dbReference>